<dbReference type="Proteomes" id="UP000235786">
    <property type="component" value="Unassembled WGS sequence"/>
</dbReference>
<keyword evidence="3" id="KW-1185">Reference proteome</keyword>
<dbReference type="Pfam" id="PF26639">
    <property type="entry name" value="Het-6_barrel"/>
    <property type="match status" value="1"/>
</dbReference>
<dbReference type="OrthoDB" id="4850726at2759"/>
<dbReference type="Pfam" id="PF06985">
    <property type="entry name" value="HET"/>
    <property type="match status" value="1"/>
</dbReference>
<organism evidence="2 3">
    <name type="scientific">Hyaloscypha variabilis (strain UAMH 11265 / GT02V1 / F)</name>
    <name type="common">Meliniomyces variabilis</name>
    <dbReference type="NCBI Taxonomy" id="1149755"/>
    <lineage>
        <taxon>Eukaryota</taxon>
        <taxon>Fungi</taxon>
        <taxon>Dikarya</taxon>
        <taxon>Ascomycota</taxon>
        <taxon>Pezizomycotina</taxon>
        <taxon>Leotiomycetes</taxon>
        <taxon>Helotiales</taxon>
        <taxon>Hyaloscyphaceae</taxon>
        <taxon>Hyaloscypha</taxon>
        <taxon>Hyaloscypha variabilis</taxon>
    </lineage>
</organism>
<dbReference type="STRING" id="1149755.A0A2J6R7F7"/>
<dbReference type="AlphaFoldDB" id="A0A2J6R7F7"/>
<dbReference type="InterPro" id="IPR001202">
    <property type="entry name" value="WW_dom"/>
</dbReference>
<proteinExistence type="predicted"/>
<name>A0A2J6R7F7_HYAVF</name>
<reference evidence="2 3" key="1">
    <citation type="submission" date="2016-04" db="EMBL/GenBank/DDBJ databases">
        <title>A degradative enzymes factory behind the ericoid mycorrhizal symbiosis.</title>
        <authorList>
            <consortium name="DOE Joint Genome Institute"/>
            <person name="Martino E."/>
            <person name="Morin E."/>
            <person name="Grelet G."/>
            <person name="Kuo A."/>
            <person name="Kohler A."/>
            <person name="Daghino S."/>
            <person name="Barry K."/>
            <person name="Choi C."/>
            <person name="Cichocki N."/>
            <person name="Clum A."/>
            <person name="Copeland A."/>
            <person name="Hainaut M."/>
            <person name="Haridas S."/>
            <person name="Labutti K."/>
            <person name="Lindquist E."/>
            <person name="Lipzen A."/>
            <person name="Khouja H.-R."/>
            <person name="Murat C."/>
            <person name="Ohm R."/>
            <person name="Olson A."/>
            <person name="Spatafora J."/>
            <person name="Veneault-Fourrey C."/>
            <person name="Henrissat B."/>
            <person name="Grigoriev I."/>
            <person name="Martin F."/>
            <person name="Perotto S."/>
        </authorList>
    </citation>
    <scope>NUCLEOTIDE SEQUENCE [LARGE SCALE GENOMIC DNA]</scope>
    <source>
        <strain evidence="2 3">F</strain>
    </source>
</reference>
<dbReference type="PROSITE" id="PS50020">
    <property type="entry name" value="WW_DOMAIN_2"/>
    <property type="match status" value="2"/>
</dbReference>
<dbReference type="Gene3D" id="2.20.70.10">
    <property type="match status" value="1"/>
</dbReference>
<accession>A0A2J6R7F7</accession>
<dbReference type="InterPro" id="IPR010730">
    <property type="entry name" value="HET"/>
</dbReference>
<dbReference type="PANTHER" id="PTHR24148:SF73">
    <property type="entry name" value="HET DOMAIN PROTEIN (AFU_ORTHOLOGUE AFUA_8G01020)"/>
    <property type="match status" value="1"/>
</dbReference>
<evidence type="ECO:0000313" key="2">
    <source>
        <dbReference type="EMBL" id="PMD34449.1"/>
    </source>
</evidence>
<dbReference type="PANTHER" id="PTHR24148">
    <property type="entry name" value="ANKYRIN REPEAT DOMAIN-CONTAINING PROTEIN 39 HOMOLOG-RELATED"/>
    <property type="match status" value="1"/>
</dbReference>
<dbReference type="InterPro" id="IPR052895">
    <property type="entry name" value="HetReg/Transcr_Mod"/>
</dbReference>
<feature type="domain" description="WW" evidence="1">
    <location>
        <begin position="67"/>
        <end position="100"/>
    </location>
</feature>
<gene>
    <name evidence="2" type="ORF">L207DRAFT_140956</name>
</gene>
<evidence type="ECO:0000313" key="3">
    <source>
        <dbReference type="Proteomes" id="UP000235786"/>
    </source>
</evidence>
<dbReference type="EMBL" id="KZ613954">
    <property type="protein sequence ID" value="PMD34449.1"/>
    <property type="molecule type" value="Genomic_DNA"/>
</dbReference>
<evidence type="ECO:0000259" key="1">
    <source>
        <dbReference type="PROSITE" id="PS50020"/>
    </source>
</evidence>
<protein>
    <submittedName>
        <fullName evidence="2">HET-domain-containing protein</fullName>
    </submittedName>
</protein>
<feature type="domain" description="WW" evidence="1">
    <location>
        <begin position="617"/>
        <end position="655"/>
    </location>
</feature>
<sequence length="715" mass="82304">MDYHQPEKHLLKYEYSKLDGKDIRLVNLLPGQSLDDPLHITISHAPLAPPARSPQPPALWTREELQKTLSEGWKVYRTLDEAFLFENERTLETSWSHPDPAVDPIHYHLPEDYPYPDFMPKYEALSYSWGELKQEETLYIQTTTGTQYLEIGLNLAVVLQHLRYEDTPRSLWIDAICINQKDLEERSRQVRRMASIYKMAYRVVVWLGPESADSNLALSAIEKLGSRIECNENLSEYFLVPGCKELASPWKELSASLKEEHWESLDNLLQRSWFSRGWVIQEIRMANRRAIVYCGRDHVKWNYFPRAFSFLWEEKLPYSGIRYRLSHTRKLMGKISSQMVAVLLYWSANSNCSDPRDKVYAILGITDPKFSQKIIPQYSLPTTEVYKDATLAHIQLFRKLTLLQQCSIYSLVPELPTWVPNWSQRLSSTLFEKRLNNASGLSSCSTLFFAPNILEVVGIKCVGVAEVQNLDKIHQFLDLMIKNRDVRSAYLTGESMARAILASLMANRSWERLPGIPSLPYLEELEKALFKDYSCLVKSLGDDPHFIHRYSDNRAFFWTIEGYIGIGPKEMQPELDIICVLLGCNLPIVLRPTARGQFQVVGECYVHGLSDAEALLGPLPKDWEIEIHVDSANGVGWPIFVRKPTDTRTWQDPRLPRLPPGWEGIPHPELSSGTTGPLFNRFKSTITNETTEFDPRLSPEALEERGVKLQRFQLI</sequence>